<dbReference type="Pfam" id="PF02900">
    <property type="entry name" value="LigB"/>
    <property type="match status" value="1"/>
</dbReference>
<dbReference type="CDD" id="cd07951">
    <property type="entry name" value="ED_3B_N_AMMECR1"/>
    <property type="match status" value="1"/>
</dbReference>
<reference evidence="4" key="1">
    <citation type="submission" date="2017-09" db="EMBL/GenBank/DDBJ databases">
        <title>Depth-based differentiation of microbial function through sediment-hosted aquifers and enrichment of novel symbionts in the deep terrestrial subsurface.</title>
        <authorList>
            <person name="Probst A.J."/>
            <person name="Ladd B."/>
            <person name="Jarett J.K."/>
            <person name="Geller-Mcgrath D.E."/>
            <person name="Sieber C.M.K."/>
            <person name="Emerson J.B."/>
            <person name="Anantharaman K."/>
            <person name="Thomas B.C."/>
            <person name="Malmstrom R."/>
            <person name="Stieglmeier M."/>
            <person name="Klingl A."/>
            <person name="Woyke T."/>
            <person name="Ryan C.M."/>
            <person name="Banfield J.F."/>
        </authorList>
    </citation>
    <scope>NUCLEOTIDE SEQUENCE [LARGE SCALE GENOMIC DNA]</scope>
</reference>
<dbReference type="GO" id="GO:0008198">
    <property type="term" value="F:ferrous iron binding"/>
    <property type="evidence" value="ECO:0007669"/>
    <property type="project" value="InterPro"/>
</dbReference>
<evidence type="ECO:0000313" key="3">
    <source>
        <dbReference type="EMBL" id="PIR76732.1"/>
    </source>
</evidence>
<organism evidence="3 4">
    <name type="scientific">Candidatus Magasanikbacteria bacterium CG10_big_fil_rev_8_21_14_0_10_42_10</name>
    <dbReference type="NCBI Taxonomy" id="1974649"/>
    <lineage>
        <taxon>Bacteria</taxon>
        <taxon>Candidatus Magasanikiibacteriota</taxon>
    </lineage>
</organism>
<dbReference type="NCBIfam" id="TIGR04336">
    <property type="entry name" value="AmmeMemoSam_B"/>
    <property type="match status" value="1"/>
</dbReference>
<dbReference type="AlphaFoldDB" id="A0A2H0TX53"/>
<dbReference type="GO" id="GO:0016702">
    <property type="term" value="F:oxidoreductase activity, acting on single donors with incorporation of molecular oxygen, incorporation of two atoms of oxygen"/>
    <property type="evidence" value="ECO:0007669"/>
    <property type="project" value="UniProtKB-ARBA"/>
</dbReference>
<name>A0A2H0TX53_9BACT</name>
<dbReference type="Gene3D" id="3.40.830.10">
    <property type="entry name" value="LigB-like"/>
    <property type="match status" value="1"/>
</dbReference>
<proteinExistence type="predicted"/>
<gene>
    <name evidence="3" type="primary">amrB</name>
    <name evidence="3" type="ORF">COU32_00595</name>
</gene>
<feature type="domain" description="Extradiol ring-cleavage dioxygenase class III enzyme subunit B" evidence="2">
    <location>
        <begin position="9"/>
        <end position="256"/>
    </location>
</feature>
<sequence>MSLVFAGLVPHPAVLLPTIGKNAIIQLDATRSALEKLEQELYLAKPHRIIIITPHEGIFEDAFVVNAHTNLHSHFEQFGDMATTYTWEGSPDIAAKIQHKANQRHIPTRLVSNEYLGHGASIPLMYLSTHLKETKILPIGYSNLDTKQHIAFGELIKEVIMESDKRIAVIASGDMAHTLTKKSPAGFHPDGEWFDTEIQRLLSKEDRQTIQELNAERVKNADECLYRSLLILCGVLSNMKCTFEPYAYEAPFGVGYLTGQFHVS</sequence>
<evidence type="ECO:0000313" key="4">
    <source>
        <dbReference type="Proteomes" id="UP000231530"/>
    </source>
</evidence>
<protein>
    <submittedName>
        <fullName evidence="3">AmmeMemoRadiSam system protein B</fullName>
    </submittedName>
</protein>
<dbReference type="SUPFAM" id="SSF53213">
    <property type="entry name" value="LigB-like"/>
    <property type="match status" value="1"/>
</dbReference>
<dbReference type="PANTHER" id="PTHR30096">
    <property type="entry name" value="4,5-DOPA DIOXYGENASE EXTRADIOL-LIKE PROTEIN"/>
    <property type="match status" value="1"/>
</dbReference>
<dbReference type="EMBL" id="PFBY01000009">
    <property type="protein sequence ID" value="PIR76732.1"/>
    <property type="molecule type" value="Genomic_DNA"/>
</dbReference>
<dbReference type="Proteomes" id="UP000231530">
    <property type="component" value="Unassembled WGS sequence"/>
</dbReference>
<evidence type="ECO:0000256" key="1">
    <source>
        <dbReference type="ARBA" id="ARBA00023002"/>
    </source>
</evidence>
<dbReference type="PANTHER" id="PTHR30096:SF0">
    <property type="entry name" value="4,5-DOPA DIOXYGENASE EXTRADIOL-LIKE PROTEIN"/>
    <property type="match status" value="1"/>
</dbReference>
<evidence type="ECO:0000259" key="2">
    <source>
        <dbReference type="Pfam" id="PF02900"/>
    </source>
</evidence>
<comment type="caution">
    <text evidence="3">The sequence shown here is derived from an EMBL/GenBank/DDBJ whole genome shotgun (WGS) entry which is preliminary data.</text>
</comment>
<dbReference type="InterPro" id="IPR004183">
    <property type="entry name" value="Xdiol_dOase_suB"/>
</dbReference>
<keyword evidence="1" id="KW-0560">Oxidoreductase</keyword>
<accession>A0A2H0TX53</accession>